<dbReference type="InterPro" id="IPR035986">
    <property type="entry name" value="PKD_dom_sf"/>
</dbReference>
<dbReference type="RefSeq" id="WP_160633204.1">
    <property type="nucleotide sequence ID" value="NZ_WWNE01000007.1"/>
</dbReference>
<dbReference type="InterPro" id="IPR000601">
    <property type="entry name" value="PKD_dom"/>
</dbReference>
<dbReference type="Proteomes" id="UP000470771">
    <property type="component" value="Unassembled WGS sequence"/>
</dbReference>
<comment type="caution">
    <text evidence="2">The sequence shown here is derived from an EMBL/GenBank/DDBJ whole genome shotgun (WGS) entry which is preliminary data.</text>
</comment>
<proteinExistence type="predicted"/>
<dbReference type="PANTHER" id="PTHR35580">
    <property type="entry name" value="CELL SURFACE GLYCOPROTEIN (S-LAYER PROTEIN)-LIKE PROTEIN"/>
    <property type="match status" value="1"/>
</dbReference>
<dbReference type="Pfam" id="PF25778">
    <property type="entry name" value="DUF7948"/>
    <property type="match status" value="1"/>
</dbReference>
<dbReference type="InterPro" id="IPR057708">
    <property type="entry name" value="DUF7948"/>
</dbReference>
<dbReference type="Pfam" id="PF13585">
    <property type="entry name" value="CHU_C"/>
    <property type="match status" value="1"/>
</dbReference>
<feature type="domain" description="PKD" evidence="1">
    <location>
        <begin position="776"/>
        <end position="812"/>
    </location>
</feature>
<dbReference type="PROSITE" id="PS50093">
    <property type="entry name" value="PKD"/>
    <property type="match status" value="1"/>
</dbReference>
<dbReference type="InterPro" id="IPR013783">
    <property type="entry name" value="Ig-like_fold"/>
</dbReference>
<dbReference type="EMBL" id="WWNE01000007">
    <property type="protein sequence ID" value="NBG66245.1"/>
    <property type="molecule type" value="Genomic_DNA"/>
</dbReference>
<dbReference type="SUPFAM" id="SSF49299">
    <property type="entry name" value="PKD domain"/>
    <property type="match status" value="2"/>
</dbReference>
<dbReference type="CDD" id="cd00146">
    <property type="entry name" value="PKD"/>
    <property type="match status" value="1"/>
</dbReference>
<protein>
    <submittedName>
        <fullName evidence="2">T9SS type B sorting domain-containing protein</fullName>
    </submittedName>
</protein>
<evidence type="ECO:0000313" key="2">
    <source>
        <dbReference type="EMBL" id="NBG66245.1"/>
    </source>
</evidence>
<organism evidence="2 3">
    <name type="scientific">Acidiluteibacter ferrifornacis</name>
    <dbReference type="NCBI Taxonomy" id="2692424"/>
    <lineage>
        <taxon>Bacteria</taxon>
        <taxon>Pseudomonadati</taxon>
        <taxon>Bacteroidota</taxon>
        <taxon>Flavobacteriia</taxon>
        <taxon>Flavobacteriales</taxon>
        <taxon>Cryomorphaceae</taxon>
        <taxon>Acidiluteibacter</taxon>
    </lineage>
</organism>
<sequence length="1330" mass="147106">MFILLALSSIIGRTQGTPFIENKGQWPKQVYFKANISSGGLFLEKTGFTYYFYSNGEHEHGSIEEDHNHLHEFKESVIKTTFLNINPCPKIIKSGEQSTLYNYFLGNDPKKWGAGAKAFETVIYKNIYEGIDLKIYQSQENGYKYDYILAPYAHPKAIQTKYSGYNRLEILNGDLIISHEVGQLIEVKPYAYQFINGQKIEVPCQFQVNDSIVSFRFPNGYDNSQELIVDPDLIFSTFSGSTSDNFGMTATYDSQGNGYTGGVVFGNGYPTTPNMAQDTFGKGMVDVAISKFSSDGSQLLYTTYFGGSGTEMIHSMVVNSADELLFYGTTSSRNLPTTPLSLFDTLKGGTTVAALQYFSGGSDIFLAKISANGDQFLSSTYLGGSENDGLNLLNNTNGGDYSNRLLYGYGDQARGEINIDQFDNVYLMSSTYSTDFPVTSGSYSTTLNGKQDAIIAKFSPDLNNLLWCTYLGGSENEVGYAVRINNSGDVYVAGGTISTDFPTSINSYNPTYNGGVTDGFVSRLSQDGTTLKSSTFLGTNNYDQTHFLDIDKYGEIYAFGHSYGGNFPVNNVNYVDSGAGQYVIKLDSNLSTNIFSTTVGSRSGTGKIDFSPTAFLVDRCQNIYISGWGARNSTFPGLSLSQALNSSMPITPDAFKPTTHGGNFYFMVLRKDADSLVFGSFFGGTSPSREHVDGGTSRFDQDGVIYQSVCAGCGGNSNFPVKNAYFPTNGSSNCNNALFKVSLTVNPEAKLYVEKDSVCAPANIEFKNTSTNSNYFYWHLGNGEIDSTNKVISRTFSQPGVYSIKLVVGDSICGTSDTLVKEVKVFSNDLNMVKLKDTILCSSDSILLYPNFNGTVLDIIWSDTRDFKDRLNPIGDYFINVWTPFQKKYYLELRGPGCSIFDSITVTNNVLDNNFILSDTAGCSPLKVDLTNLSTNFDSLVWSFDGQVVYNLNSITHAFNTPGSYSIELKTISQVCNKELTQTKNINVFQSIQIKSLNDTSVCEGENLTINLNDFNTANHFIWSSDSKFTDTLSTTKQLVLNNVTIPQQIYLHLSNDHCDTIVSFSIAVPIVNISLLDSINKCKNDTIEIKSNTGNSSSNLTYKWTPMQNIINGANTPQIITNTNNNTTYYLDVSNKLGCHYKDSVFVKVTTPITNQLLPFSLSDSVPIGKTIVLESDIIKDSFIYQWQPEQLVESPHLPLTKAVAKTDTIYRLYIFDPSSGCSYQGKLRIRVYDDECNSPHIFVPSAFTPNNDLNNDVLQVRGDLIETFTFQIFNRWGELIFESNDLTIGWDGTYKGEEAAEGVYVFQLKAKCYSGQEYFLKGDVTLIR</sequence>
<dbReference type="PANTHER" id="PTHR35580:SF1">
    <property type="entry name" value="PHYTASE-LIKE DOMAIN-CONTAINING PROTEIN"/>
    <property type="match status" value="1"/>
</dbReference>
<dbReference type="InterPro" id="IPR052918">
    <property type="entry name" value="Motility_Chemotaxis_Reg"/>
</dbReference>
<dbReference type="InterPro" id="IPR026341">
    <property type="entry name" value="T9SS_type_B"/>
</dbReference>
<name>A0A6N9NP06_9FLAO</name>
<gene>
    <name evidence="2" type="ORF">GQN54_08960</name>
</gene>
<keyword evidence="3" id="KW-1185">Reference proteome</keyword>
<dbReference type="NCBIfam" id="TIGR04131">
    <property type="entry name" value="Bac_Flav_CTERM"/>
    <property type="match status" value="1"/>
</dbReference>
<evidence type="ECO:0000313" key="3">
    <source>
        <dbReference type="Proteomes" id="UP000470771"/>
    </source>
</evidence>
<dbReference type="Gene3D" id="2.60.40.10">
    <property type="entry name" value="Immunoglobulins"/>
    <property type="match status" value="2"/>
</dbReference>
<dbReference type="InterPro" id="IPR022409">
    <property type="entry name" value="PKD/Chitinase_dom"/>
</dbReference>
<reference evidence="2 3" key="1">
    <citation type="submission" date="2019-12" db="EMBL/GenBank/DDBJ databases">
        <authorList>
            <person name="Zhao J."/>
        </authorList>
    </citation>
    <scope>NUCLEOTIDE SEQUENCE [LARGE SCALE GENOMIC DNA]</scope>
    <source>
        <strain evidence="2 3">S-15</strain>
    </source>
</reference>
<dbReference type="SMART" id="SM00089">
    <property type="entry name" value="PKD"/>
    <property type="match status" value="2"/>
</dbReference>
<accession>A0A6N9NP06</accession>
<evidence type="ECO:0000259" key="1">
    <source>
        <dbReference type="PROSITE" id="PS50093"/>
    </source>
</evidence>